<reference evidence="1" key="1">
    <citation type="submission" date="2016-08" db="EMBL/GenBank/DDBJ databases">
        <authorList>
            <person name="Seilhamer J.J."/>
        </authorList>
    </citation>
    <scope>NUCLEOTIDE SEQUENCE</scope>
    <source>
        <strain evidence="1">86</strain>
    </source>
</reference>
<dbReference type="EMBL" id="FMJD01000013">
    <property type="protein sequence ID" value="SCM79684.1"/>
    <property type="molecule type" value="Genomic_DNA"/>
</dbReference>
<dbReference type="AlphaFoldDB" id="A0A212LQ28"/>
<evidence type="ECO:0000313" key="1">
    <source>
        <dbReference type="EMBL" id="SCM79684.1"/>
    </source>
</evidence>
<organism evidence="1">
    <name type="scientific">uncultured Pleomorphomonas sp</name>
    <dbReference type="NCBI Taxonomy" id="442121"/>
    <lineage>
        <taxon>Bacteria</taxon>
        <taxon>Pseudomonadati</taxon>
        <taxon>Pseudomonadota</taxon>
        <taxon>Alphaproteobacteria</taxon>
        <taxon>Hyphomicrobiales</taxon>
        <taxon>Pleomorphomonadaceae</taxon>
        <taxon>Pleomorphomonas</taxon>
        <taxon>environmental samples</taxon>
    </lineage>
</organism>
<protein>
    <submittedName>
        <fullName evidence="1">Uncharacterized protein</fullName>
    </submittedName>
</protein>
<name>A0A212LQ28_9HYPH</name>
<gene>
    <name evidence="1" type="ORF">KL86PLE_90586</name>
</gene>
<sequence length="101" mass="11398">MAGKTFTWRCPRAAIRRWRTSWPSPRRWGWRFGWSRSRVTRRSECRGGLALRADHRRCQGVDGGVVCPVSGGAGGVGLERETDIDRPLYLPEVPACAQDDN</sequence>
<proteinExistence type="predicted"/>
<accession>A0A212LQ28</accession>